<evidence type="ECO:0000256" key="4">
    <source>
        <dbReference type="SAM" id="Phobius"/>
    </source>
</evidence>
<dbReference type="PANTHER" id="PTHR11360">
    <property type="entry name" value="MONOCARBOXYLATE TRANSPORTER"/>
    <property type="match status" value="1"/>
</dbReference>
<evidence type="ECO:0008006" key="7">
    <source>
        <dbReference type="Google" id="ProtNLM"/>
    </source>
</evidence>
<comment type="similarity">
    <text evidence="2">Belongs to the major facilitator superfamily. Monocarboxylate porter (TC 2.A.1.13) family.</text>
</comment>
<comment type="subcellular location">
    <subcellularLocation>
        <location evidence="1">Membrane</location>
        <topology evidence="1">Multi-pass membrane protein</topology>
    </subcellularLocation>
</comment>
<keyword evidence="4" id="KW-0472">Membrane</keyword>
<feature type="compositionally biased region" description="Basic and acidic residues" evidence="3">
    <location>
        <begin position="1"/>
        <end position="10"/>
    </location>
</feature>
<feature type="transmembrane region" description="Helical" evidence="4">
    <location>
        <begin position="114"/>
        <end position="133"/>
    </location>
</feature>
<keyword evidence="6" id="KW-1185">Reference proteome</keyword>
<gene>
    <name evidence="5" type="ORF">SLS63_000280</name>
</gene>
<dbReference type="EMBL" id="JAKNSF020000001">
    <property type="protein sequence ID" value="KAK7742715.1"/>
    <property type="molecule type" value="Genomic_DNA"/>
</dbReference>
<dbReference type="Proteomes" id="UP001430848">
    <property type="component" value="Unassembled WGS sequence"/>
</dbReference>
<dbReference type="Gene3D" id="1.20.1250.20">
    <property type="entry name" value="MFS general substrate transporter like domains"/>
    <property type="match status" value="1"/>
</dbReference>
<feature type="transmembrane region" description="Helical" evidence="4">
    <location>
        <begin position="201"/>
        <end position="220"/>
    </location>
</feature>
<sequence length="771" mass="86580">MFHHDDEKHWGPAGPNAGVLQENHPGMYPGVYDDHDVTTQGSHDDFDDDDVGSTAPPSMRRQRTARASEDLRRTASNVLWLVIAIFVTWGYLNSFGSFQTYYEQTMPDTPPSTISWIGSLQIWLTMVGGVFTGRLLDAGFFVPTFFVGAVLQVLGMFLMSVSKTYWQLMLTQGVLTGLGGGIFFTPSLALVTTYFDKKRGLAMGLVTTGNSAGGIIYPLVVRQLIPKLGFAWTSRVLGFINLASLGVCLAFMRPRLPPRKSGPIIDWAAFREPVFDTFVAGWWLIMWANYYTFYYIASFAVEDLGMTYSAASVLIMVVNGAGLPFRVIVPLFSDRLGPLNVLLPVTLTWVIVAFCWLAVRDISGYYAFTAVYGATSGAFQCLLPTTIASITDRLDKVGTRMASGSSGQVVTCPNCGDDHPLKHCPYPNTSDGRLQACFECDTTDHPWFRCARYRNDDEALEFYLIYVARQGLCPVVHNKQLHDLWRDYFPLLDYDIQILTLQRPGPLTPRFVLRMLQDGPNDTEIERQITYEHRFLPWDLPPDALDCYQLRVKFTVLDPDTRVMSHKVVYTHMKTSKKQNIKLIGPHLFGGTVNGISILDRHNLKSPEALLRESYSDDDIPMYCEPDCSTSRRQSCMRGGCNYFLAPAEHCLTCGMENVPGPETLFTLPRWMGATLERYGLLAQLSSHWHKLIHNQWIYETADNLQLIRTNTLQRVAEQLESNPNNNDVTSFHVLELPECPECFAIETLGLGDYVQRTAPPGEDGSSHDEA</sequence>
<evidence type="ECO:0000256" key="2">
    <source>
        <dbReference type="ARBA" id="ARBA00006727"/>
    </source>
</evidence>
<reference evidence="5 6" key="1">
    <citation type="submission" date="2024-02" db="EMBL/GenBank/DDBJ databases">
        <title>De novo assembly and annotation of 12 fungi associated with fruit tree decline syndrome in Ontario, Canada.</title>
        <authorList>
            <person name="Sulman M."/>
            <person name="Ellouze W."/>
            <person name="Ilyukhin E."/>
        </authorList>
    </citation>
    <scope>NUCLEOTIDE SEQUENCE [LARGE SCALE GENOMIC DNA]</scope>
    <source>
        <strain evidence="5 6">M169</strain>
    </source>
</reference>
<feature type="transmembrane region" description="Helical" evidence="4">
    <location>
        <begin position="341"/>
        <end position="359"/>
    </location>
</feature>
<accession>A0ABR1PQC2</accession>
<dbReference type="InterPro" id="IPR050327">
    <property type="entry name" value="Proton-linked_MCT"/>
</dbReference>
<feature type="region of interest" description="Disordered" evidence="3">
    <location>
        <begin position="1"/>
        <end position="67"/>
    </location>
</feature>
<evidence type="ECO:0000313" key="6">
    <source>
        <dbReference type="Proteomes" id="UP001430848"/>
    </source>
</evidence>
<protein>
    <recommendedName>
        <fullName evidence="7">Major facilitator superfamily (MFS) profile domain-containing protein</fullName>
    </recommendedName>
</protein>
<evidence type="ECO:0000256" key="1">
    <source>
        <dbReference type="ARBA" id="ARBA00004141"/>
    </source>
</evidence>
<feature type="transmembrane region" description="Helical" evidence="4">
    <location>
        <begin position="78"/>
        <end position="102"/>
    </location>
</feature>
<comment type="caution">
    <text evidence="5">The sequence shown here is derived from an EMBL/GenBank/DDBJ whole genome shotgun (WGS) entry which is preliminary data.</text>
</comment>
<proteinExistence type="inferred from homology"/>
<evidence type="ECO:0000313" key="5">
    <source>
        <dbReference type="EMBL" id="KAK7742715.1"/>
    </source>
</evidence>
<feature type="transmembrane region" description="Helical" evidence="4">
    <location>
        <begin position="232"/>
        <end position="252"/>
    </location>
</feature>
<dbReference type="Pfam" id="PF07690">
    <property type="entry name" value="MFS_1"/>
    <property type="match status" value="1"/>
</dbReference>
<dbReference type="InterPro" id="IPR011701">
    <property type="entry name" value="MFS"/>
</dbReference>
<dbReference type="SUPFAM" id="SSF103473">
    <property type="entry name" value="MFS general substrate transporter"/>
    <property type="match status" value="1"/>
</dbReference>
<keyword evidence="4" id="KW-0812">Transmembrane</keyword>
<organism evidence="5 6">
    <name type="scientific">Diaporthe eres</name>
    <name type="common">Phomopsis oblonga</name>
    <dbReference type="NCBI Taxonomy" id="83184"/>
    <lineage>
        <taxon>Eukaryota</taxon>
        <taxon>Fungi</taxon>
        <taxon>Dikarya</taxon>
        <taxon>Ascomycota</taxon>
        <taxon>Pezizomycotina</taxon>
        <taxon>Sordariomycetes</taxon>
        <taxon>Sordariomycetidae</taxon>
        <taxon>Diaporthales</taxon>
        <taxon>Diaporthaceae</taxon>
        <taxon>Diaporthe</taxon>
        <taxon>Diaporthe eres species complex</taxon>
    </lineage>
</organism>
<keyword evidence="4" id="KW-1133">Transmembrane helix</keyword>
<feature type="transmembrane region" description="Helical" evidence="4">
    <location>
        <begin position="273"/>
        <end position="296"/>
    </location>
</feature>
<feature type="transmembrane region" description="Helical" evidence="4">
    <location>
        <begin position="165"/>
        <end position="189"/>
    </location>
</feature>
<dbReference type="PANTHER" id="PTHR11360:SF130">
    <property type="entry name" value="MAJOR FACILITATOR SUPERFAMILY (MFS) PROFILE DOMAIN-CONTAINING PROTEIN-RELATED"/>
    <property type="match status" value="1"/>
</dbReference>
<feature type="transmembrane region" description="Helical" evidence="4">
    <location>
        <begin position="308"/>
        <end position="329"/>
    </location>
</feature>
<dbReference type="InterPro" id="IPR036259">
    <property type="entry name" value="MFS_trans_sf"/>
</dbReference>
<feature type="transmembrane region" description="Helical" evidence="4">
    <location>
        <begin position="140"/>
        <end position="159"/>
    </location>
</feature>
<evidence type="ECO:0000256" key="3">
    <source>
        <dbReference type="SAM" id="MobiDB-lite"/>
    </source>
</evidence>
<name>A0ABR1PQC2_DIAER</name>